<name>A0A5C5WTQ8_9BACT</name>
<dbReference type="Gene3D" id="1.10.150.310">
    <property type="entry name" value="Tex RuvX-like domain-like"/>
    <property type="match status" value="1"/>
</dbReference>
<feature type="compositionally biased region" description="Low complexity" evidence="1">
    <location>
        <begin position="1099"/>
        <end position="1115"/>
    </location>
</feature>
<dbReference type="InterPro" id="IPR050437">
    <property type="entry name" value="Ribos_protein_bS1-like"/>
</dbReference>
<dbReference type="PROSITE" id="PS50126">
    <property type="entry name" value="S1"/>
    <property type="match status" value="1"/>
</dbReference>
<feature type="compositionally biased region" description="Low complexity" evidence="1">
    <location>
        <begin position="1211"/>
        <end position="1278"/>
    </location>
</feature>
<dbReference type="SUPFAM" id="SSF50249">
    <property type="entry name" value="Nucleic acid-binding proteins"/>
    <property type="match status" value="1"/>
</dbReference>
<dbReference type="InterPro" id="IPR003029">
    <property type="entry name" value="S1_domain"/>
</dbReference>
<evidence type="ECO:0000259" key="2">
    <source>
        <dbReference type="PROSITE" id="PS50126"/>
    </source>
</evidence>
<dbReference type="GO" id="GO:0003729">
    <property type="term" value="F:mRNA binding"/>
    <property type="evidence" value="ECO:0007669"/>
    <property type="project" value="TreeGrafter"/>
</dbReference>
<accession>A0A5C5WTQ8</accession>
<dbReference type="InterPro" id="IPR023319">
    <property type="entry name" value="Tex-like_HTH_dom_sf"/>
</dbReference>
<dbReference type="InterPro" id="IPR012337">
    <property type="entry name" value="RNaseH-like_sf"/>
</dbReference>
<comment type="caution">
    <text evidence="3">The sequence shown here is derived from an EMBL/GenBank/DDBJ whole genome shotgun (WGS) entry which is preliminary data.</text>
</comment>
<sequence length="1278" mass="134397">MSVDFEAIAQRGRCDVSSLRLALPLLEQGYTPPFLSRYRRDELGGVDEASLWALSAAVKSEQEIEARKAELQEAWRQTALSDPAIGHAINKAGSMRVLARLARRLKSESAAASSDSTHLAVRVLNPQKGDGDAFAEIAGKIEAITDVDAAVAGLDTSLAERLSGDPRMIASAVRWLSKHARIKITTIHDPHINSESGDDGEANESDSASVAPKQAKAAKESSPSATVAPTQTEAKPAAEAPDNPTPSTESPSTDAPSTEATAAETFATEATAATKAADSAQGQPVAAPEASVASVGDSAATDDATPPADAASSASDAVSSDAVSSDAKPSETVVSDAVVSDSAASEAKAEVSSKPATPAKPEKAAASKKADKKSSKKVSPRQRRRRWLVSVLKPLQGKKFAGDKLSAFQIVMLGRALRSQVAVCEFEYDAAKLVVELQRTASGFNRVCEEKLQQIVFQNEAIIREAAEAAWWDDLQERASSRLIAVTGDTLRRHINRGAIDAKVVFSIDAVGPRTAAATIVSADGKLLHSEDLPCQLSSAQRSAAVARMGELIHTYHVDLIVISNGPARRSLMVAIGDLIKQSPEKSVRWTLAERGGADAYSSSSVADQEMRSTPRRFRAAAWLAFSVLQPAQAMAKVDPLKLRLSSFQRELSDDALSTVLEDIMVSGASRGGVDVNSAPSSWLRRLPGVTETVAQAIEKRRRESLFESREAIMELEQWTSEVESRQALPFLRVFGSNESLDGTLIHPDDYPIAKKLAKSLSIELPPTSPPGYEAPDYSSATAAVSEVKKIEVVEKPVERVVEDFTASGEKSPEFSIADDPVAEPAASQTASASPTGSEAPADAASDTSETVPDQAGADKAAAEEPAVAEPAAEGSASDSPVAEESVAQEPAAEIESPEIESTDSSAETEAAAKPDAEASASAEVHERVKHSLPERSAIEKCIKEWQIGKRRTHQIVHWLCDPFGDSDSSGTPPAVMTKVPAMKELKPGDEVIGIVVGVMPFGVFVELAPDCSGLVHVSRVSDSYVEDLHEAVQVGDVVTAWVTGIEEKKRRVALSALSPQREAELAEARRSQSPQGRRGPNRGDADRGRQGGGGQARGGQSQSRDGQGQNQRGGQARGGQARGGGKPGGDRGGRGRQDSRGGGRSRDGRGGNSREKRVESYRVVAKAEAKPLTEAMVKGDEPMRSFGDLAQLFSASKKVEPKTVKPQAKPSVEASDPAPEPSASGSSSSDSTATDSTATEATTPKPAASESQAKAVTAKPDADAAEASAPESDASAS</sequence>
<dbReference type="InterPro" id="IPR012340">
    <property type="entry name" value="NA-bd_OB-fold"/>
</dbReference>
<feature type="compositionally biased region" description="Gly residues" evidence="1">
    <location>
        <begin position="1116"/>
        <end position="1128"/>
    </location>
</feature>
<dbReference type="InterPro" id="IPR018974">
    <property type="entry name" value="Tex-like_N"/>
</dbReference>
<dbReference type="PANTHER" id="PTHR10724:SF10">
    <property type="entry name" value="S1 RNA-BINDING DOMAIN-CONTAINING PROTEIN 1"/>
    <property type="match status" value="1"/>
</dbReference>
<dbReference type="SUPFAM" id="SSF47781">
    <property type="entry name" value="RuvA domain 2-like"/>
    <property type="match status" value="1"/>
</dbReference>
<feature type="domain" description="S1 motif" evidence="2">
    <location>
        <begin position="989"/>
        <end position="1058"/>
    </location>
</feature>
<proteinExistence type="predicted"/>
<feature type="compositionally biased region" description="Low complexity" evidence="1">
    <location>
        <begin position="856"/>
        <end position="878"/>
    </location>
</feature>
<gene>
    <name evidence="3" type="primary">yugI</name>
    <name evidence="3" type="ORF">Pla22_15340</name>
</gene>
<organism evidence="3 4">
    <name type="scientific">Rubripirellula amarantea</name>
    <dbReference type="NCBI Taxonomy" id="2527999"/>
    <lineage>
        <taxon>Bacteria</taxon>
        <taxon>Pseudomonadati</taxon>
        <taxon>Planctomycetota</taxon>
        <taxon>Planctomycetia</taxon>
        <taxon>Pirellulales</taxon>
        <taxon>Pirellulaceae</taxon>
        <taxon>Rubripirellula</taxon>
    </lineage>
</organism>
<evidence type="ECO:0000256" key="1">
    <source>
        <dbReference type="SAM" id="MobiDB-lite"/>
    </source>
</evidence>
<dbReference type="GO" id="GO:0005737">
    <property type="term" value="C:cytoplasm"/>
    <property type="evidence" value="ECO:0007669"/>
    <property type="project" value="UniProtKB-ARBA"/>
</dbReference>
<dbReference type="EMBL" id="SJPI01000001">
    <property type="protein sequence ID" value="TWT53900.1"/>
    <property type="molecule type" value="Genomic_DNA"/>
</dbReference>
<protein>
    <submittedName>
        <fullName evidence="3">General stress protein 13</fullName>
    </submittedName>
</protein>
<dbReference type="Gene3D" id="2.40.50.140">
    <property type="entry name" value="Nucleic acid-binding proteins"/>
    <property type="match status" value="1"/>
</dbReference>
<dbReference type="AlphaFoldDB" id="A0A5C5WTQ8"/>
<dbReference type="Pfam" id="PF09371">
    <property type="entry name" value="Tex_N"/>
    <property type="match status" value="1"/>
</dbReference>
<feature type="compositionally biased region" description="Basic residues" evidence="1">
    <location>
        <begin position="374"/>
        <end position="383"/>
    </location>
</feature>
<feature type="region of interest" description="Disordered" evidence="1">
    <location>
        <begin position="805"/>
        <end position="932"/>
    </location>
</feature>
<dbReference type="InterPro" id="IPR010994">
    <property type="entry name" value="RuvA_2-like"/>
</dbReference>
<dbReference type="Gene3D" id="3.30.420.140">
    <property type="entry name" value="YqgF/RNase H-like domain"/>
    <property type="match status" value="1"/>
</dbReference>
<feature type="region of interest" description="Disordered" evidence="1">
    <location>
        <begin position="187"/>
        <end position="383"/>
    </location>
</feature>
<dbReference type="GO" id="GO:0003735">
    <property type="term" value="F:structural constituent of ribosome"/>
    <property type="evidence" value="ECO:0007669"/>
    <property type="project" value="TreeGrafter"/>
</dbReference>
<keyword evidence="4" id="KW-1185">Reference proteome</keyword>
<dbReference type="GO" id="GO:0006139">
    <property type="term" value="P:nucleobase-containing compound metabolic process"/>
    <property type="evidence" value="ECO:0007669"/>
    <property type="project" value="InterPro"/>
</dbReference>
<dbReference type="Pfam" id="PF00575">
    <property type="entry name" value="S1"/>
    <property type="match status" value="1"/>
</dbReference>
<dbReference type="Pfam" id="PF16921">
    <property type="entry name" value="Tex_YqgF"/>
    <property type="match status" value="1"/>
</dbReference>
<dbReference type="PANTHER" id="PTHR10724">
    <property type="entry name" value="30S RIBOSOMAL PROTEIN S1"/>
    <property type="match status" value="1"/>
</dbReference>
<dbReference type="RefSeq" id="WP_165440552.1">
    <property type="nucleotide sequence ID" value="NZ_SJPI01000001.1"/>
</dbReference>
<feature type="compositionally biased region" description="Low complexity" evidence="1">
    <location>
        <begin position="250"/>
        <end position="359"/>
    </location>
</feature>
<feature type="compositionally biased region" description="Basic and acidic residues" evidence="1">
    <location>
        <begin position="360"/>
        <end position="373"/>
    </location>
</feature>
<dbReference type="SMART" id="SM00316">
    <property type="entry name" value="S1"/>
    <property type="match status" value="1"/>
</dbReference>
<dbReference type="FunFam" id="2.40.50.140:FF:000051">
    <property type="entry name" value="RNA-binding transcriptional accessory protein"/>
    <property type="match status" value="1"/>
</dbReference>
<evidence type="ECO:0000313" key="4">
    <source>
        <dbReference type="Proteomes" id="UP000316598"/>
    </source>
</evidence>
<feature type="compositionally biased region" description="Basic and acidic residues" evidence="1">
    <location>
        <begin position="1129"/>
        <end position="1163"/>
    </location>
</feature>
<feature type="compositionally biased region" description="Low complexity" evidence="1">
    <location>
        <begin position="825"/>
        <end position="838"/>
    </location>
</feature>
<feature type="region of interest" description="Disordered" evidence="1">
    <location>
        <begin position="1060"/>
        <end position="1163"/>
    </location>
</feature>
<dbReference type="Pfam" id="PF12836">
    <property type="entry name" value="HHH_3"/>
    <property type="match status" value="1"/>
</dbReference>
<dbReference type="GO" id="GO:0006412">
    <property type="term" value="P:translation"/>
    <property type="evidence" value="ECO:0007669"/>
    <property type="project" value="TreeGrafter"/>
</dbReference>
<dbReference type="Proteomes" id="UP000316598">
    <property type="component" value="Unassembled WGS sequence"/>
</dbReference>
<dbReference type="Gene3D" id="1.10.10.650">
    <property type="entry name" value="RuvA domain 2-like"/>
    <property type="match status" value="1"/>
</dbReference>
<dbReference type="InterPro" id="IPR037027">
    <property type="entry name" value="YqgF/RNaseH-like_dom_sf"/>
</dbReference>
<reference evidence="3 4" key="1">
    <citation type="submission" date="2019-02" db="EMBL/GenBank/DDBJ databases">
        <title>Deep-cultivation of Planctomycetes and their phenomic and genomic characterization uncovers novel biology.</title>
        <authorList>
            <person name="Wiegand S."/>
            <person name="Jogler M."/>
            <person name="Boedeker C."/>
            <person name="Pinto D."/>
            <person name="Vollmers J."/>
            <person name="Rivas-Marin E."/>
            <person name="Kohn T."/>
            <person name="Peeters S.H."/>
            <person name="Heuer A."/>
            <person name="Rast P."/>
            <person name="Oberbeckmann S."/>
            <person name="Bunk B."/>
            <person name="Jeske O."/>
            <person name="Meyerdierks A."/>
            <person name="Storesund J.E."/>
            <person name="Kallscheuer N."/>
            <person name="Luecker S."/>
            <person name="Lage O.M."/>
            <person name="Pohl T."/>
            <person name="Merkel B.J."/>
            <person name="Hornburger P."/>
            <person name="Mueller R.-W."/>
            <person name="Bruemmer F."/>
            <person name="Labrenz M."/>
            <person name="Spormann A.M."/>
            <person name="Op Den Camp H."/>
            <person name="Overmann J."/>
            <person name="Amann R."/>
            <person name="Jetten M.S.M."/>
            <person name="Mascher T."/>
            <person name="Medema M.H."/>
            <person name="Devos D.P."/>
            <person name="Kaster A.-K."/>
            <person name="Ovreas L."/>
            <person name="Rohde M."/>
            <person name="Galperin M.Y."/>
            <person name="Jogler C."/>
        </authorList>
    </citation>
    <scope>NUCLEOTIDE SEQUENCE [LARGE SCALE GENOMIC DNA]</scope>
    <source>
        <strain evidence="3 4">Pla22</strain>
    </source>
</reference>
<evidence type="ECO:0000313" key="3">
    <source>
        <dbReference type="EMBL" id="TWT53900.1"/>
    </source>
</evidence>
<feature type="compositionally biased region" description="Basic and acidic residues" evidence="1">
    <location>
        <begin position="1062"/>
        <end position="1071"/>
    </location>
</feature>
<feature type="region of interest" description="Disordered" evidence="1">
    <location>
        <begin position="1196"/>
        <end position="1278"/>
    </location>
</feature>
<feature type="compositionally biased region" description="Polar residues" evidence="1">
    <location>
        <begin position="221"/>
        <end position="233"/>
    </location>
</feature>
<dbReference type="InterPro" id="IPR032639">
    <property type="entry name" value="Tex_YqgF"/>
</dbReference>
<dbReference type="SUPFAM" id="SSF158832">
    <property type="entry name" value="Tex N-terminal region-like"/>
    <property type="match status" value="1"/>
</dbReference>
<dbReference type="SUPFAM" id="SSF53098">
    <property type="entry name" value="Ribonuclease H-like"/>
    <property type="match status" value="1"/>
</dbReference>
<dbReference type="CDD" id="cd00164">
    <property type="entry name" value="S1_like"/>
    <property type="match status" value="1"/>
</dbReference>